<feature type="region of interest" description="Disordered" evidence="1">
    <location>
        <begin position="284"/>
        <end position="304"/>
    </location>
</feature>
<accession>A0A8J4G6F2</accession>
<feature type="domain" description="HTH myb-type" evidence="3">
    <location>
        <begin position="55"/>
        <end position="105"/>
    </location>
</feature>
<gene>
    <name evidence="4" type="ORF">Vretifemale_5919</name>
    <name evidence="5" type="ORF">Vretimale_5888</name>
</gene>
<dbReference type="EMBL" id="BNCP01000008">
    <property type="protein sequence ID" value="GIL76318.1"/>
    <property type="molecule type" value="Genomic_DNA"/>
</dbReference>
<dbReference type="GO" id="GO:0005634">
    <property type="term" value="C:nucleus"/>
    <property type="evidence" value="ECO:0007669"/>
    <property type="project" value="TreeGrafter"/>
</dbReference>
<feature type="compositionally biased region" description="Gly residues" evidence="1">
    <location>
        <begin position="1234"/>
        <end position="1244"/>
    </location>
</feature>
<feature type="compositionally biased region" description="Polar residues" evidence="1">
    <location>
        <begin position="667"/>
        <end position="685"/>
    </location>
</feature>
<feature type="compositionally biased region" description="Pro residues" evidence="1">
    <location>
        <begin position="656"/>
        <end position="666"/>
    </location>
</feature>
<keyword evidence="7" id="KW-1185">Reference proteome</keyword>
<sequence length="1304" mass="137779">MSMKTQWTESEDALLRQLVEEKGPKQWGDIAAQIKTKTSKQCRRRWNNCLNADLKTGGWTSEEDRILMEGHKLHGNKWTEIAKMVGGRTDNAVKNRFAALSKRTSPRNPMGAMKSFLKGRKRRRLGSQSSSEGKDTVLGGPPDPRDAAEHTTVEATSPGTTSRGPSAVNNTLDANAAFLRDTSFLKRRHSATATFLSGGSGSFTFDGHGMASSGTAFGGPLGRSRSLAEAQMYAHIQAQPQVRAQVHANTPAQAQLVAQQARTVVQTQVAVQLVAHEQVQRQLHASGQAQAPTPSSWGEAHVDPTGGRYWYSTSFRLPAQPQPPPLPSRTISQPHMLRHVTFPETIQLQETPRQQPQPQQQPQQLSWQQMPGPSTYGRPTQPHPFSPHGVKSAPQPAVHQHLSSEAETRTQVSGANQLQTPPHPHMHPQHQQRQQHPPAHQASWLDPPEERRHSGDERSHFGILKVNDRPNLATLASAVKERREGFPVGEGGGGYGSGARNEEAPAGASCMWEQPAIMASRMQAPAPAALAGSGGPGLLRAAAAAPPVLSASGPEARLLCNERRGPSSAPRSSASVHALANPGGREDAAAFIPQPWTAHQQDGLRMQHQERAWQQQQQQQLQQQQLQHHQQQQLQQHQSWQHTLQLQPLLPLQLQPQPPGLPPPPLSNQATSISTQSQPNPSECNTGRRMEVAAHDQSAGLVVPATNGDTAAVATATAAAAPAAGIANGDKSNPACWSPLLPLISVRIPEADSKTEAAAAGDPHVLPAAFATATATATATTEPSVPDPPSPQPPSGAQPAVVLPMPWRSPAAEATEAAEGNGPCGTNESAGTGATRPPDSGDCSAGMTPRRPWLPPKILSLNIRIPEDPTSTGLRKSALGRDGRLRSPLGAITQQAESSKGASGRAGLSRTTRCASPRMGGATGVSVSSGSSSGGSSSGGSSNAGSPRPASVPPKRLPVSIRIPVDPLSDQPRGRSRSPRLRLSPRQSPSAAAQQHMLTSPQGLDLNSLGGVFTPCEMAFVRELREHVQSLRPRRPPPPWGSSKLTFGTIAGEAADSDDDNDGDENRRNDSEDAFINSCTADVPELRRLPDHPRTGSETTKLTNTTTTPAATVLQSTKMAATAAAAATASRRRRHGGGCSGQLPAEPQSPPAPLSPGENTPAEFIEVLKLFSYDVTRGDVGNDDGHSEQQTMRGSARSSAMTPWRCAVVDESTPAAAAAAAAGTPARPASVGGATSGGNRGDGSGGCDSSYFRDADCDLPSAGGGLMYMLATGLTPKGLTSRTPRSPRPWEPSGLGLTFSCSPR</sequence>
<dbReference type="PROSITE" id="PS51294">
    <property type="entry name" value="HTH_MYB"/>
    <property type="match status" value="2"/>
</dbReference>
<evidence type="ECO:0000313" key="7">
    <source>
        <dbReference type="Proteomes" id="UP000747110"/>
    </source>
</evidence>
<feature type="region of interest" description="Disordered" evidence="1">
    <location>
        <begin position="349"/>
        <end position="457"/>
    </location>
</feature>
<feature type="domain" description="Myb-like" evidence="2">
    <location>
        <begin position="51"/>
        <end position="101"/>
    </location>
</feature>
<evidence type="ECO:0000259" key="2">
    <source>
        <dbReference type="PROSITE" id="PS50090"/>
    </source>
</evidence>
<dbReference type="InterPro" id="IPR050560">
    <property type="entry name" value="MYB_TF"/>
</dbReference>
<dbReference type="CDD" id="cd00167">
    <property type="entry name" value="SANT"/>
    <property type="match status" value="2"/>
</dbReference>
<feature type="region of interest" description="Disordered" evidence="1">
    <location>
        <begin position="652"/>
        <end position="686"/>
    </location>
</feature>
<feature type="region of interest" description="Disordered" evidence="1">
    <location>
        <begin position="1052"/>
        <end position="1159"/>
    </location>
</feature>
<feature type="region of interest" description="Disordered" evidence="1">
    <location>
        <begin position="1219"/>
        <end position="1244"/>
    </location>
</feature>
<dbReference type="PROSITE" id="PS50090">
    <property type="entry name" value="MYB_LIKE"/>
    <property type="match status" value="2"/>
</dbReference>
<evidence type="ECO:0000259" key="3">
    <source>
        <dbReference type="PROSITE" id="PS51294"/>
    </source>
</evidence>
<comment type="caution">
    <text evidence="5">The sequence shown here is derived from an EMBL/GenBank/DDBJ whole genome shotgun (WGS) entry which is preliminary data.</text>
</comment>
<evidence type="ECO:0000313" key="6">
    <source>
        <dbReference type="Proteomes" id="UP000722791"/>
    </source>
</evidence>
<feature type="compositionally biased region" description="Polar residues" evidence="1">
    <location>
        <begin position="892"/>
        <end position="901"/>
    </location>
</feature>
<protein>
    <submittedName>
        <fullName evidence="5">Uncharacterized protein</fullName>
    </submittedName>
</protein>
<feature type="compositionally biased region" description="Polar residues" evidence="1">
    <location>
        <begin position="1188"/>
        <end position="1201"/>
    </location>
</feature>
<dbReference type="InterPro" id="IPR009057">
    <property type="entry name" value="Homeodomain-like_sf"/>
</dbReference>
<feature type="compositionally biased region" description="Low complexity" evidence="1">
    <location>
        <begin position="981"/>
        <end position="990"/>
    </location>
</feature>
<feature type="compositionally biased region" description="Polar residues" evidence="1">
    <location>
        <begin position="153"/>
        <end position="169"/>
    </location>
</feature>
<feature type="compositionally biased region" description="Low complexity" evidence="1">
    <location>
        <begin position="775"/>
        <end position="784"/>
    </location>
</feature>
<feature type="region of interest" description="Disordered" evidence="1">
    <location>
        <begin position="100"/>
        <end position="169"/>
    </location>
</feature>
<feature type="compositionally biased region" description="Pro residues" evidence="1">
    <location>
        <begin position="785"/>
        <end position="796"/>
    </location>
</feature>
<dbReference type="Pfam" id="PF00249">
    <property type="entry name" value="Myb_DNA-binding"/>
    <property type="match status" value="2"/>
</dbReference>
<feature type="region of interest" description="Disordered" evidence="1">
    <location>
        <begin position="561"/>
        <end position="582"/>
    </location>
</feature>
<evidence type="ECO:0000256" key="1">
    <source>
        <dbReference type="SAM" id="MobiDB-lite"/>
    </source>
</evidence>
<dbReference type="PANTHER" id="PTHR45614:SF76">
    <property type="entry name" value="TRANSCRIPTION FACTOR MYB124"/>
    <property type="match status" value="1"/>
</dbReference>
<reference evidence="5" key="1">
    <citation type="journal article" date="2021" name="Proc. Natl. Acad. Sci. U.S.A.">
        <title>Three genomes in the algal genus Volvox reveal the fate of a haploid sex-determining region after a transition to homothallism.</title>
        <authorList>
            <person name="Yamamoto K."/>
            <person name="Hamaji T."/>
            <person name="Kawai-Toyooka H."/>
            <person name="Matsuzaki R."/>
            <person name="Takahashi F."/>
            <person name="Nishimura Y."/>
            <person name="Kawachi M."/>
            <person name="Noguchi H."/>
            <person name="Minakuchi Y."/>
            <person name="Umen J.G."/>
            <person name="Toyoda A."/>
            <person name="Nozaki H."/>
        </authorList>
    </citation>
    <scope>NUCLEOTIDE SEQUENCE</scope>
    <source>
        <strain evidence="5">NIES-3785</strain>
        <strain evidence="4">NIES-3786</strain>
    </source>
</reference>
<feature type="compositionally biased region" description="Low complexity" evidence="1">
    <location>
        <begin position="349"/>
        <end position="371"/>
    </location>
</feature>
<dbReference type="PANTHER" id="PTHR45614">
    <property type="entry name" value="MYB PROTEIN-RELATED"/>
    <property type="match status" value="1"/>
</dbReference>
<feature type="compositionally biased region" description="Low complexity" evidence="1">
    <location>
        <begin position="431"/>
        <end position="441"/>
    </location>
</feature>
<dbReference type="OrthoDB" id="2143914at2759"/>
<feature type="region of interest" description="Disordered" evidence="1">
    <location>
        <begin position="775"/>
        <end position="997"/>
    </location>
</feature>
<feature type="compositionally biased region" description="Basic and acidic residues" evidence="1">
    <location>
        <begin position="448"/>
        <end position="457"/>
    </location>
</feature>
<feature type="compositionally biased region" description="Basic and acidic residues" evidence="1">
    <location>
        <begin position="143"/>
        <end position="152"/>
    </location>
</feature>
<feature type="compositionally biased region" description="Polar residues" evidence="1">
    <location>
        <begin position="284"/>
        <end position="296"/>
    </location>
</feature>
<name>A0A8J4G6F2_9CHLO</name>
<dbReference type="EMBL" id="BNCQ01000008">
    <property type="protein sequence ID" value="GIM01016.1"/>
    <property type="molecule type" value="Genomic_DNA"/>
</dbReference>
<dbReference type="GO" id="GO:0000978">
    <property type="term" value="F:RNA polymerase II cis-regulatory region sequence-specific DNA binding"/>
    <property type="evidence" value="ECO:0007669"/>
    <property type="project" value="TreeGrafter"/>
</dbReference>
<dbReference type="InterPro" id="IPR001005">
    <property type="entry name" value="SANT/Myb"/>
</dbReference>
<dbReference type="Proteomes" id="UP000722791">
    <property type="component" value="Unassembled WGS sequence"/>
</dbReference>
<feature type="domain" description="HTH myb-type" evidence="3">
    <location>
        <begin position="1"/>
        <end position="54"/>
    </location>
</feature>
<dbReference type="Proteomes" id="UP000747110">
    <property type="component" value="Unassembled WGS sequence"/>
</dbReference>
<proteinExistence type="predicted"/>
<organism evidence="5 6">
    <name type="scientific">Volvox reticuliferus</name>
    <dbReference type="NCBI Taxonomy" id="1737510"/>
    <lineage>
        <taxon>Eukaryota</taxon>
        <taxon>Viridiplantae</taxon>
        <taxon>Chlorophyta</taxon>
        <taxon>core chlorophytes</taxon>
        <taxon>Chlorophyceae</taxon>
        <taxon>CS clade</taxon>
        <taxon>Chlamydomonadales</taxon>
        <taxon>Volvocaceae</taxon>
        <taxon>Volvox</taxon>
    </lineage>
</organism>
<evidence type="ECO:0000313" key="4">
    <source>
        <dbReference type="EMBL" id="GIL76318.1"/>
    </source>
</evidence>
<feature type="compositionally biased region" description="Low complexity" evidence="1">
    <location>
        <begin position="1096"/>
        <end position="1129"/>
    </location>
</feature>
<evidence type="ECO:0000313" key="5">
    <source>
        <dbReference type="EMBL" id="GIM01016.1"/>
    </source>
</evidence>
<feature type="domain" description="Myb-like" evidence="2">
    <location>
        <begin position="1"/>
        <end position="50"/>
    </location>
</feature>
<feature type="compositionally biased region" description="Low complexity" evidence="1">
    <location>
        <begin position="566"/>
        <end position="575"/>
    </location>
</feature>
<feature type="compositionally biased region" description="Basic and acidic residues" evidence="1">
    <location>
        <begin position="1084"/>
        <end position="1095"/>
    </location>
</feature>
<dbReference type="Gene3D" id="1.10.10.60">
    <property type="entry name" value="Homeodomain-like"/>
    <property type="match status" value="2"/>
</dbReference>
<dbReference type="SUPFAM" id="SSF46689">
    <property type="entry name" value="Homeodomain-like"/>
    <property type="match status" value="1"/>
</dbReference>
<dbReference type="InterPro" id="IPR017930">
    <property type="entry name" value="Myb_dom"/>
</dbReference>
<feature type="region of interest" description="Disordered" evidence="1">
    <location>
        <begin position="1276"/>
        <end position="1304"/>
    </location>
</feature>
<feature type="compositionally biased region" description="Low complexity" evidence="1">
    <location>
        <begin position="1219"/>
        <end position="1233"/>
    </location>
</feature>
<dbReference type="SMART" id="SM00717">
    <property type="entry name" value="SANT"/>
    <property type="match status" value="2"/>
</dbReference>
<dbReference type="GO" id="GO:0000981">
    <property type="term" value="F:DNA-binding transcription factor activity, RNA polymerase II-specific"/>
    <property type="evidence" value="ECO:0007669"/>
    <property type="project" value="TreeGrafter"/>
</dbReference>
<feature type="region of interest" description="Disordered" evidence="1">
    <location>
        <begin position="1179"/>
        <end position="1202"/>
    </location>
</feature>